<keyword evidence="3" id="KW-1185">Reference proteome</keyword>
<dbReference type="Proteomes" id="UP001203761">
    <property type="component" value="Unassembled WGS sequence"/>
</dbReference>
<dbReference type="EMBL" id="JAKNCJ010000008">
    <property type="protein sequence ID" value="MCL6424150.1"/>
    <property type="molecule type" value="Genomic_DNA"/>
</dbReference>
<evidence type="ECO:0000313" key="3">
    <source>
        <dbReference type="Proteomes" id="UP001203761"/>
    </source>
</evidence>
<gene>
    <name evidence="2" type="ORF">Bequi_12305</name>
</gene>
<accession>A0ABT0R5F7</accession>
<feature type="compositionally biased region" description="Low complexity" evidence="1">
    <location>
        <begin position="30"/>
        <end position="43"/>
    </location>
</feature>
<sequence>MSTPTQLRPAHADRPDAAERSNRADRLARARAALGAAERSASRWGGRIDRTALGGLSAAEPVPADEDAETRGAAAAKGASSGRPPLGLVPSPHRIQETQETGEEPPADQPAGAPGAPAPLPPDAHSRLPLPGPLASLVPYGSLRAGSSVAIEGPGSTSLQLALAASASGPDAWCAIAGMPHVGLRAARDAGLDFSRLALVPAVSAEEMPQLPQVLSALVDGVGVLVLGAQLRLSPALWRSLVDRARAQDTLLVAAAPPGRADLHLRTRSEMWTGLRAGSGRLRSRRLHVSSAGRGIAGEREAIVLLPEVHGLLAAPAGAERAPLHAVRRAG</sequence>
<organism evidence="2 3">
    <name type="scientific">Brachybacterium equifaecis</name>
    <dbReference type="NCBI Taxonomy" id="2910770"/>
    <lineage>
        <taxon>Bacteria</taxon>
        <taxon>Bacillati</taxon>
        <taxon>Actinomycetota</taxon>
        <taxon>Actinomycetes</taxon>
        <taxon>Micrococcales</taxon>
        <taxon>Dermabacteraceae</taxon>
        <taxon>Brachybacterium</taxon>
    </lineage>
</organism>
<evidence type="ECO:0000256" key="1">
    <source>
        <dbReference type="SAM" id="MobiDB-lite"/>
    </source>
</evidence>
<reference evidence="2" key="1">
    <citation type="submission" date="2022-02" db="EMBL/GenBank/DDBJ databases">
        <authorList>
            <person name="Lee M."/>
            <person name="Kim S.-J."/>
            <person name="Jung M.-Y."/>
        </authorList>
    </citation>
    <scope>NUCLEOTIDE SEQUENCE</scope>
    <source>
        <strain evidence="2">JHP9</strain>
    </source>
</reference>
<feature type="compositionally biased region" description="Low complexity" evidence="1">
    <location>
        <begin position="71"/>
        <end position="83"/>
    </location>
</feature>
<protein>
    <submittedName>
        <fullName evidence="2">Uncharacterized protein</fullName>
    </submittedName>
</protein>
<feature type="region of interest" description="Disordered" evidence="1">
    <location>
        <begin position="1"/>
        <end position="130"/>
    </location>
</feature>
<feature type="compositionally biased region" description="Basic and acidic residues" evidence="1">
    <location>
        <begin position="10"/>
        <end position="28"/>
    </location>
</feature>
<comment type="caution">
    <text evidence="2">The sequence shown here is derived from an EMBL/GenBank/DDBJ whole genome shotgun (WGS) entry which is preliminary data.</text>
</comment>
<evidence type="ECO:0000313" key="2">
    <source>
        <dbReference type="EMBL" id="MCL6424150.1"/>
    </source>
</evidence>
<name>A0ABT0R5F7_9MICO</name>
<dbReference type="RefSeq" id="WP_249738229.1">
    <property type="nucleotide sequence ID" value="NZ_JAKNCJ010000008.1"/>
</dbReference>
<proteinExistence type="predicted"/>